<evidence type="ECO:0000256" key="8">
    <source>
        <dbReference type="ARBA" id="ARBA00022692"/>
    </source>
</evidence>
<comment type="subcellular location">
    <subcellularLocation>
        <location evidence="1">Endoplasmic reticulum membrane</location>
        <topology evidence="1">Multi-pass membrane protein</topology>
    </subcellularLocation>
</comment>
<name>A0A1Q9EPW2_SYMMI</name>
<dbReference type="Gene3D" id="3.40.1190.20">
    <property type="match status" value="1"/>
</dbReference>
<evidence type="ECO:0000256" key="14">
    <source>
        <dbReference type="ARBA" id="ARBA00023136"/>
    </source>
</evidence>
<dbReference type="GO" id="GO:0005789">
    <property type="term" value="C:endoplasmic reticulum membrane"/>
    <property type="evidence" value="ECO:0007669"/>
    <property type="project" value="UniProtKB-SubCell"/>
</dbReference>
<evidence type="ECO:0000256" key="3">
    <source>
        <dbReference type="ARBA" id="ARBA00005189"/>
    </source>
</evidence>
<dbReference type="GO" id="GO:0004144">
    <property type="term" value="F:diacylglycerol O-acyltransferase activity"/>
    <property type="evidence" value="ECO:0007669"/>
    <property type="project" value="UniProtKB-EC"/>
</dbReference>
<comment type="pathway">
    <text evidence="2">Glycerolipid metabolism; triacylglycerol biosynthesis.</text>
</comment>
<dbReference type="InterPro" id="IPR027359">
    <property type="entry name" value="Volt_channel_dom_sf"/>
</dbReference>
<dbReference type="CDD" id="cd00051">
    <property type="entry name" value="EFh"/>
    <property type="match status" value="1"/>
</dbReference>
<dbReference type="SUPFAM" id="SSF47473">
    <property type="entry name" value="EF-hand"/>
    <property type="match status" value="1"/>
</dbReference>
<evidence type="ECO:0000256" key="1">
    <source>
        <dbReference type="ARBA" id="ARBA00004477"/>
    </source>
</evidence>
<feature type="transmembrane region" description="Helical" evidence="16">
    <location>
        <begin position="751"/>
        <end position="773"/>
    </location>
</feature>
<dbReference type="GO" id="GO:0019432">
    <property type="term" value="P:triglyceride biosynthetic process"/>
    <property type="evidence" value="ECO:0007669"/>
    <property type="project" value="TreeGrafter"/>
</dbReference>
<dbReference type="PANTHER" id="PTHR12317:SF0">
    <property type="entry name" value="ACYLTRANSFERASE"/>
    <property type="match status" value="1"/>
</dbReference>
<keyword evidence="12 16" id="KW-1133">Transmembrane helix</keyword>
<dbReference type="SUPFAM" id="SSF81324">
    <property type="entry name" value="Voltage-gated potassium channels"/>
    <property type="match status" value="1"/>
</dbReference>
<dbReference type="SUPFAM" id="SSF69593">
    <property type="entry name" value="Glycerol-3-phosphate (1)-acyltransferase"/>
    <property type="match status" value="1"/>
</dbReference>
<dbReference type="Pfam" id="PF00520">
    <property type="entry name" value="Ion_trans"/>
    <property type="match status" value="1"/>
</dbReference>
<dbReference type="InterPro" id="IPR029056">
    <property type="entry name" value="Ribokinase-like"/>
</dbReference>
<proteinExistence type="inferred from homology"/>
<keyword evidence="6" id="KW-0444">Lipid biosynthesis</keyword>
<accession>A0A1Q9EPW2</accession>
<evidence type="ECO:0000256" key="9">
    <source>
        <dbReference type="ARBA" id="ARBA00022798"/>
    </source>
</evidence>
<keyword evidence="8 16" id="KW-0812">Transmembrane</keyword>
<dbReference type="EC" id="2.3.1.20" evidence="5"/>
<feature type="domain" description="EF-hand" evidence="17">
    <location>
        <begin position="1040"/>
        <end position="1075"/>
    </location>
</feature>
<comment type="caution">
    <text evidence="18">The sequence shown here is derived from an EMBL/GenBank/DDBJ whole genome shotgun (WGS) entry which is preliminary data.</text>
</comment>
<evidence type="ECO:0000256" key="4">
    <source>
        <dbReference type="ARBA" id="ARBA00005420"/>
    </source>
</evidence>
<dbReference type="GO" id="GO:0005509">
    <property type="term" value="F:calcium ion binding"/>
    <property type="evidence" value="ECO:0007669"/>
    <property type="project" value="InterPro"/>
</dbReference>
<dbReference type="PROSITE" id="PS00018">
    <property type="entry name" value="EF_HAND_1"/>
    <property type="match status" value="2"/>
</dbReference>
<dbReference type="Proteomes" id="UP000186817">
    <property type="component" value="Unassembled WGS sequence"/>
</dbReference>
<dbReference type="CDD" id="cd07987">
    <property type="entry name" value="LPLAT_MGAT-like"/>
    <property type="match status" value="1"/>
</dbReference>
<dbReference type="PANTHER" id="PTHR12317">
    <property type="entry name" value="DIACYLGLYCEROL O-ACYLTRANSFERASE"/>
    <property type="match status" value="1"/>
</dbReference>
<evidence type="ECO:0000256" key="13">
    <source>
        <dbReference type="ARBA" id="ARBA00023098"/>
    </source>
</evidence>
<evidence type="ECO:0000256" key="5">
    <source>
        <dbReference type="ARBA" id="ARBA00013244"/>
    </source>
</evidence>
<feature type="domain" description="EF-hand" evidence="17">
    <location>
        <begin position="997"/>
        <end position="1032"/>
    </location>
</feature>
<feature type="transmembrane region" description="Helical" evidence="16">
    <location>
        <begin position="837"/>
        <end position="866"/>
    </location>
</feature>
<keyword evidence="13" id="KW-0443">Lipid metabolism</keyword>
<feature type="transmembrane region" description="Helical" evidence="16">
    <location>
        <begin position="950"/>
        <end position="975"/>
    </location>
</feature>
<dbReference type="GO" id="GO:0006071">
    <property type="term" value="P:glycerol metabolic process"/>
    <property type="evidence" value="ECO:0007669"/>
    <property type="project" value="UniProtKB-KW"/>
</dbReference>
<dbReference type="InterPro" id="IPR005821">
    <property type="entry name" value="Ion_trans_dom"/>
</dbReference>
<dbReference type="InterPro" id="IPR018247">
    <property type="entry name" value="EF_Hand_1_Ca_BS"/>
</dbReference>
<comment type="similarity">
    <text evidence="4">Belongs to the diacylglycerol acyltransferase family.</text>
</comment>
<evidence type="ECO:0000256" key="2">
    <source>
        <dbReference type="ARBA" id="ARBA00004771"/>
    </source>
</evidence>
<evidence type="ECO:0000256" key="10">
    <source>
        <dbReference type="ARBA" id="ARBA00022824"/>
    </source>
</evidence>
<feature type="transmembrane region" description="Helical" evidence="16">
    <location>
        <begin position="920"/>
        <end position="938"/>
    </location>
</feature>
<evidence type="ECO:0000313" key="19">
    <source>
        <dbReference type="Proteomes" id="UP000186817"/>
    </source>
</evidence>
<dbReference type="Gene3D" id="1.10.287.70">
    <property type="match status" value="1"/>
</dbReference>
<evidence type="ECO:0000256" key="16">
    <source>
        <dbReference type="SAM" id="Phobius"/>
    </source>
</evidence>
<keyword evidence="11" id="KW-0106">Calcium</keyword>
<protein>
    <recommendedName>
        <fullName evidence="5">diacylglycerol O-acyltransferase</fullName>
        <ecNumber evidence="5">2.3.1.20</ecNumber>
    </recommendedName>
</protein>
<dbReference type="InterPro" id="IPR011992">
    <property type="entry name" value="EF-hand-dom_pair"/>
</dbReference>
<dbReference type="InterPro" id="IPR002048">
    <property type="entry name" value="EF_hand_dom"/>
</dbReference>
<keyword evidence="7 18" id="KW-0808">Transferase</keyword>
<evidence type="ECO:0000256" key="7">
    <source>
        <dbReference type="ARBA" id="ARBA00022679"/>
    </source>
</evidence>
<dbReference type="InterPro" id="IPR007130">
    <property type="entry name" value="DAGAT"/>
</dbReference>
<dbReference type="GO" id="GO:0005216">
    <property type="term" value="F:monoatomic ion channel activity"/>
    <property type="evidence" value="ECO:0007669"/>
    <property type="project" value="InterPro"/>
</dbReference>
<keyword evidence="9" id="KW-0319">Glycerol metabolism</keyword>
<dbReference type="SMART" id="SM00054">
    <property type="entry name" value="EFh"/>
    <property type="match status" value="2"/>
</dbReference>
<evidence type="ECO:0000313" key="18">
    <source>
        <dbReference type="EMBL" id="OLQ09428.1"/>
    </source>
</evidence>
<dbReference type="Pfam" id="PF03982">
    <property type="entry name" value="DAGAT"/>
    <property type="match status" value="1"/>
</dbReference>
<keyword evidence="10" id="KW-0256">Endoplasmic reticulum</keyword>
<dbReference type="Gene3D" id="1.10.238.10">
    <property type="entry name" value="EF-hand"/>
    <property type="match status" value="1"/>
</dbReference>
<keyword evidence="15 18" id="KW-0012">Acyltransferase</keyword>
<dbReference type="PROSITE" id="PS50222">
    <property type="entry name" value="EF_HAND_2"/>
    <property type="match status" value="2"/>
</dbReference>
<feature type="transmembrane region" description="Helical" evidence="16">
    <location>
        <begin position="713"/>
        <end position="731"/>
    </location>
</feature>
<gene>
    <name evidence="18" type="primary">dgat2</name>
    <name evidence="18" type="ORF">AK812_SmicGene6943</name>
</gene>
<organism evidence="18 19">
    <name type="scientific">Symbiodinium microadriaticum</name>
    <name type="common">Dinoflagellate</name>
    <name type="synonym">Zooxanthella microadriatica</name>
    <dbReference type="NCBI Taxonomy" id="2951"/>
    <lineage>
        <taxon>Eukaryota</taxon>
        <taxon>Sar</taxon>
        <taxon>Alveolata</taxon>
        <taxon>Dinophyceae</taxon>
        <taxon>Suessiales</taxon>
        <taxon>Symbiodiniaceae</taxon>
        <taxon>Symbiodinium</taxon>
    </lineage>
</organism>
<evidence type="ECO:0000259" key="17">
    <source>
        <dbReference type="PROSITE" id="PS50222"/>
    </source>
</evidence>
<dbReference type="SUPFAM" id="SSF53613">
    <property type="entry name" value="Ribokinase-like"/>
    <property type="match status" value="1"/>
</dbReference>
<dbReference type="EMBL" id="LSRX01000097">
    <property type="protein sequence ID" value="OLQ09428.1"/>
    <property type="molecule type" value="Genomic_DNA"/>
</dbReference>
<evidence type="ECO:0000256" key="15">
    <source>
        <dbReference type="ARBA" id="ARBA00023315"/>
    </source>
</evidence>
<keyword evidence="14 16" id="KW-0472">Membrane</keyword>
<evidence type="ECO:0000256" key="6">
    <source>
        <dbReference type="ARBA" id="ARBA00022516"/>
    </source>
</evidence>
<dbReference type="Gene3D" id="1.20.120.350">
    <property type="entry name" value="Voltage-gated potassium channels. Chain C"/>
    <property type="match status" value="1"/>
</dbReference>
<dbReference type="Pfam" id="PF13499">
    <property type="entry name" value="EF-hand_7"/>
    <property type="match status" value="1"/>
</dbReference>
<dbReference type="AlphaFoldDB" id="A0A1Q9EPW2"/>
<dbReference type="OrthoDB" id="10263961at2759"/>
<reference evidence="18 19" key="1">
    <citation type="submission" date="2016-02" db="EMBL/GenBank/DDBJ databases">
        <title>Genome analysis of coral dinoflagellate symbionts highlights evolutionary adaptations to a symbiotic lifestyle.</title>
        <authorList>
            <person name="Aranda M."/>
            <person name="Li Y."/>
            <person name="Liew Y.J."/>
            <person name="Baumgarten S."/>
            <person name="Simakov O."/>
            <person name="Wilson M."/>
            <person name="Piel J."/>
            <person name="Ashoor H."/>
            <person name="Bougouffa S."/>
            <person name="Bajic V.B."/>
            <person name="Ryu T."/>
            <person name="Ravasi T."/>
            <person name="Bayer T."/>
            <person name="Micklem G."/>
            <person name="Kim H."/>
            <person name="Bhak J."/>
            <person name="Lajeunesse T.C."/>
            <person name="Voolstra C.R."/>
        </authorList>
    </citation>
    <scope>NUCLEOTIDE SEQUENCE [LARGE SCALE GENOMIC DNA]</scope>
    <source>
        <strain evidence="18 19">CCMP2467</strain>
    </source>
</reference>
<evidence type="ECO:0000256" key="12">
    <source>
        <dbReference type="ARBA" id="ARBA00022989"/>
    </source>
</evidence>
<evidence type="ECO:0000256" key="11">
    <source>
        <dbReference type="ARBA" id="ARBA00022837"/>
    </source>
</evidence>
<keyword evidence="19" id="KW-1185">Reference proteome</keyword>
<comment type="pathway">
    <text evidence="3">Lipid metabolism.</text>
</comment>
<sequence>MGVLRCPLGQGCVVYSPADAMDTVVCATFLCTFPLNSIAACLSATVALFAYGGSTLRSVLLAYFCWMLVDPCPEKGGYSLLWKLGITDCLRRGFFWQWASRYFPVTMRVTAPLPAEKGPYIFVCHPHGIIGVSPMTAFGTDACGFSTAFPGLSVHLLGHNAIFRIPFFREWCLMHGHGTVSKKTCLHLLRHGRCIGLAPGGAKESLESVPGTMRLVLRSRKGFAKLALSTGAALVPVLGFGENDVYSTVQFEKGSFRRKLQEQLQNRLGFALPVFCGLSWLPLVPRRRPVTTLVGAPLWPPGTWPDPPDEQIDHFHRQYCEALEQLFEQHKAEYGMADAKLVLSQCLSRTPSTMATRSGTSICEKKIAVLAFEFSSRPESPTYITPALTWKTQKVAAASEVAGIPDSLASIRRVFMVLPKDLAQQLEAFPEADAKVRAVQTAWCGGGNAANTAVGDDALGSSILEGGFDPKRCLADQGVDTSGALRAKGRSSTFSTVLVDRSSGTRTCVNSPMEEDMSKADMVQLLADEFWSAPTQASERRQSAELVEKMPQAPPAMPLGKCCSVSADDGSVRGVLRAEMAEQQKFIQDAFAAQDRRMQKQLTALTDLVHQYIVEVRQGGDPSKTFTPSSAGGFQGGGGFAMPCQAMSSKDFAMHGRMSMMPKLDFNDSHHLARMEKASNTNPFRTFRHKKKSLKASDADKMTMMQRIVHSRCFQALTVVAIFGNIIAMGIEVDFDIRGALMVPVQDIPDSFTVLNYLFLAVFTFELIVKVLAFRGDFLRGEDQVWNLFDTFLVMSQAAEILLESSSVGGVRAIRILRLVRTLRVIRLFHFFRELRMMVVCIFNSLMSLIWACTLLMTVTYVFAILCTQGASTYFRDPNPPDPTITVIAAGGEELAGAYQTNMLSAAGLRQQLTVHFDSLLRSMLSLMMAVTGGLDWYQIAKPLMNMNYLYLFAFLFYVLLIVLCIMNVLSALFVEMALQIKDRDLLIQAELAKIDAFLKDMRDLFDEVDVDGNGVVTRAELSLYMKNERVMAYFGGQGLDMSDVGLMFDLLDSSHDGTIGLPEFLLGTLRLKGGARCIEVMRLFQALDHIRKELGTIQQKMAIEPEAFQPSKVDHEEDTVAKLTRF</sequence>